<name>A0ABR8VKZ2_9BACI</name>
<dbReference type="PANTHER" id="PTHR13504">
    <property type="entry name" value="FIDO DOMAIN-CONTAINING PROTEIN DDB_G0283145"/>
    <property type="match status" value="1"/>
</dbReference>
<dbReference type="EMBL" id="JACSPV010000014">
    <property type="protein sequence ID" value="MBD8005424.1"/>
    <property type="molecule type" value="Genomic_DNA"/>
</dbReference>
<dbReference type="Gene3D" id="1.10.3290.10">
    <property type="entry name" value="Fido-like domain"/>
    <property type="match status" value="1"/>
</dbReference>
<dbReference type="Pfam" id="PF02661">
    <property type="entry name" value="Fic"/>
    <property type="match status" value="1"/>
</dbReference>
<keyword evidence="3" id="KW-1185">Reference proteome</keyword>
<dbReference type="PANTHER" id="PTHR13504:SF38">
    <property type="entry name" value="FIDO DOMAIN-CONTAINING PROTEIN"/>
    <property type="match status" value="1"/>
</dbReference>
<evidence type="ECO:0000313" key="3">
    <source>
        <dbReference type="Proteomes" id="UP000648182"/>
    </source>
</evidence>
<organism evidence="2 3">
    <name type="scientific">Bacillus norwichensis</name>
    <dbReference type="NCBI Taxonomy" id="2762217"/>
    <lineage>
        <taxon>Bacteria</taxon>
        <taxon>Bacillati</taxon>
        <taxon>Bacillota</taxon>
        <taxon>Bacilli</taxon>
        <taxon>Bacillales</taxon>
        <taxon>Bacillaceae</taxon>
        <taxon>Bacillus</taxon>
    </lineage>
</organism>
<proteinExistence type="predicted"/>
<dbReference type="RefSeq" id="WP_191812364.1">
    <property type="nucleotide sequence ID" value="NZ_JACSPV010000014.1"/>
</dbReference>
<dbReference type="SUPFAM" id="SSF140931">
    <property type="entry name" value="Fic-like"/>
    <property type="match status" value="1"/>
</dbReference>
<feature type="domain" description="Fido" evidence="1">
    <location>
        <begin position="91"/>
        <end position="228"/>
    </location>
</feature>
<sequence>MFEEIDQKKRLLDNKRPLPVSTLKTLREKLLLEWTYNSNAIEGNTLTLKETKVVLEGITVGGKTMREHLEIINHSAAILYVEEIVKKNEELSEWQIKNIHRLVLKGIDDENAGQYRKGQVFISGAEHIPPGHYLIDEKMEELIAWHNGPAQVLHPVEKAAMLHVFFVGIHPFIDGNGRTSRLLLNLDLMKDGYPPVVIKAKHRLAYYEALDKAHTKEMFDDFIELVKDELADTLDLYLESL</sequence>
<dbReference type="Proteomes" id="UP000648182">
    <property type="component" value="Unassembled WGS sequence"/>
</dbReference>
<evidence type="ECO:0000313" key="2">
    <source>
        <dbReference type="EMBL" id="MBD8005424.1"/>
    </source>
</evidence>
<protein>
    <submittedName>
        <fullName evidence="2">Fic family protein</fullName>
    </submittedName>
</protein>
<gene>
    <name evidence="2" type="ORF">H9631_10040</name>
</gene>
<dbReference type="PROSITE" id="PS51459">
    <property type="entry name" value="FIDO"/>
    <property type="match status" value="1"/>
</dbReference>
<reference evidence="2 3" key="1">
    <citation type="submission" date="2020-08" db="EMBL/GenBank/DDBJ databases">
        <title>A Genomic Blueprint of the Chicken Gut Microbiome.</title>
        <authorList>
            <person name="Gilroy R."/>
            <person name="Ravi A."/>
            <person name="Getino M."/>
            <person name="Pursley I."/>
            <person name="Horton D.L."/>
            <person name="Alikhan N.-F."/>
            <person name="Baker D."/>
            <person name="Gharbi K."/>
            <person name="Hall N."/>
            <person name="Watson M."/>
            <person name="Adriaenssens E.M."/>
            <person name="Foster-Nyarko E."/>
            <person name="Jarju S."/>
            <person name="Secka A."/>
            <person name="Antonio M."/>
            <person name="Oren A."/>
            <person name="Chaudhuri R."/>
            <person name="La Ragione R.M."/>
            <person name="Hildebrand F."/>
            <person name="Pallen M.J."/>
        </authorList>
    </citation>
    <scope>NUCLEOTIDE SEQUENCE [LARGE SCALE GENOMIC DNA]</scope>
    <source>
        <strain evidence="2 3">Sa1BUA2</strain>
    </source>
</reference>
<evidence type="ECO:0000259" key="1">
    <source>
        <dbReference type="PROSITE" id="PS51459"/>
    </source>
</evidence>
<accession>A0ABR8VKZ2</accession>
<dbReference type="InterPro" id="IPR036597">
    <property type="entry name" value="Fido-like_dom_sf"/>
</dbReference>
<dbReference type="InterPro" id="IPR040198">
    <property type="entry name" value="Fido_containing"/>
</dbReference>
<comment type="caution">
    <text evidence="2">The sequence shown here is derived from an EMBL/GenBank/DDBJ whole genome shotgun (WGS) entry which is preliminary data.</text>
</comment>
<dbReference type="InterPro" id="IPR003812">
    <property type="entry name" value="Fido"/>
</dbReference>